<evidence type="ECO:0000313" key="3">
    <source>
        <dbReference type="Proteomes" id="UP000030764"/>
    </source>
</evidence>
<gene>
    <name evidence="1" type="ORF">M513_09096</name>
    <name evidence="2" type="ORF">M514_09096</name>
</gene>
<dbReference type="GO" id="GO:0033617">
    <property type="term" value="P:mitochondrial respiratory chain complex IV assembly"/>
    <property type="evidence" value="ECO:0007669"/>
    <property type="project" value="TreeGrafter"/>
</dbReference>
<dbReference type="Proteomes" id="UP000030758">
    <property type="component" value="Unassembled WGS sequence"/>
</dbReference>
<protein>
    <submittedName>
        <fullName evidence="2">Uncharacterized protein</fullName>
    </submittedName>
</protein>
<reference evidence="2 3" key="1">
    <citation type="journal article" date="2014" name="Nat. Genet.">
        <title>Genome and transcriptome of the porcine whipworm Trichuris suis.</title>
        <authorList>
            <person name="Jex A.R."/>
            <person name="Nejsum P."/>
            <person name="Schwarz E.M."/>
            <person name="Hu L."/>
            <person name="Young N.D."/>
            <person name="Hall R.S."/>
            <person name="Korhonen P.K."/>
            <person name="Liao S."/>
            <person name="Thamsborg S."/>
            <person name="Xia J."/>
            <person name="Xu P."/>
            <person name="Wang S."/>
            <person name="Scheerlinck J.P."/>
            <person name="Hofmann A."/>
            <person name="Sternberg P.W."/>
            <person name="Wang J."/>
            <person name="Gasser R.B."/>
        </authorList>
    </citation>
    <scope>NUCLEOTIDE SEQUENCE [LARGE SCALE GENOMIC DNA]</scope>
    <source>
        <strain evidence="2">DCEP-RM93F</strain>
        <strain evidence="1">DCEP-RM93M</strain>
    </source>
</reference>
<dbReference type="GO" id="GO:0005743">
    <property type="term" value="C:mitochondrial inner membrane"/>
    <property type="evidence" value="ECO:0007669"/>
    <property type="project" value="TreeGrafter"/>
</dbReference>
<dbReference type="EMBL" id="KL363260">
    <property type="protein sequence ID" value="KFD50003.1"/>
    <property type="molecule type" value="Genomic_DNA"/>
</dbReference>
<name>A0A085N5J1_9BILA</name>
<dbReference type="PANTHER" id="PTHR47148:SF1">
    <property type="entry name" value="CYTOCHROME C OXIDASE ASSEMBLY FACTOR 1 HOMOLOG"/>
    <property type="match status" value="1"/>
</dbReference>
<sequence length="205" mass="23458">MLLDFHLSAASEQLVKLLWPYCFVYPLNISSKFASIINSKQPAELHATFPAANMPAILGLTKFSLSERILMVAEYLRACYEERKVQPPFILSRTSESVKSRPCYREAVDLLSRHEKALDNLGTPVRFGGIRWNKRKINYLSDCTCRWDIPVVGTKEAGTLSVRGRKVKDSWHLSLELELEGCDEIYSIYEDPLYNSSSEHLKLQK</sequence>
<dbReference type="Proteomes" id="UP000030764">
    <property type="component" value="Unassembled WGS sequence"/>
</dbReference>
<keyword evidence="3" id="KW-1185">Reference proteome</keyword>
<dbReference type="InterPro" id="IPR014807">
    <property type="entry name" value="Coa1"/>
</dbReference>
<dbReference type="Pfam" id="PF08695">
    <property type="entry name" value="Coa1"/>
    <property type="match status" value="1"/>
</dbReference>
<dbReference type="EMBL" id="KL367551">
    <property type="protein sequence ID" value="KFD64737.1"/>
    <property type="molecule type" value="Genomic_DNA"/>
</dbReference>
<dbReference type="AlphaFoldDB" id="A0A085N5J1"/>
<dbReference type="GO" id="GO:0032981">
    <property type="term" value="P:mitochondrial respiratory chain complex I assembly"/>
    <property type="evidence" value="ECO:0007669"/>
    <property type="project" value="TreeGrafter"/>
</dbReference>
<evidence type="ECO:0000313" key="2">
    <source>
        <dbReference type="EMBL" id="KFD64737.1"/>
    </source>
</evidence>
<accession>A0A085N5J1</accession>
<evidence type="ECO:0000313" key="1">
    <source>
        <dbReference type="EMBL" id="KFD50003.1"/>
    </source>
</evidence>
<organism evidence="2">
    <name type="scientific">Trichuris suis</name>
    <name type="common">pig whipworm</name>
    <dbReference type="NCBI Taxonomy" id="68888"/>
    <lineage>
        <taxon>Eukaryota</taxon>
        <taxon>Metazoa</taxon>
        <taxon>Ecdysozoa</taxon>
        <taxon>Nematoda</taxon>
        <taxon>Enoplea</taxon>
        <taxon>Dorylaimia</taxon>
        <taxon>Trichinellida</taxon>
        <taxon>Trichuridae</taxon>
        <taxon>Trichuris</taxon>
    </lineage>
</organism>
<dbReference type="OrthoDB" id="64291at2759"/>
<dbReference type="PANTHER" id="PTHR47148">
    <property type="entry name" value="CYTOCHROME C OXIDASE ASSEMBLY FACTOR 1 HOMOLOG"/>
    <property type="match status" value="1"/>
</dbReference>
<proteinExistence type="predicted"/>